<evidence type="ECO:0000313" key="2">
    <source>
        <dbReference type="EMBL" id="EUA20195.1"/>
    </source>
</evidence>
<dbReference type="EMBL" id="JAOA01000002">
    <property type="protein sequence ID" value="EUA20195.1"/>
    <property type="molecule type" value="Genomic_DNA"/>
</dbReference>
<proteinExistence type="predicted"/>
<sequence length="136" mass="13429">MTTTPALLTSAATDLTALGLSVDAANVAAAAATTGVLAPAAEGVSTAIAELFSAHARSYQALTAQAATFLEEFLETLTAGARAYASAEAAIASSLQDLVSEANASTQAFGRSLIAGGSGVAGERLSEPTWQSAPLV</sequence>
<protein>
    <submittedName>
        <fullName evidence="2">PE family protein</fullName>
    </submittedName>
</protein>
<dbReference type="InterPro" id="IPR000084">
    <property type="entry name" value="PE-PGRS_N"/>
</dbReference>
<comment type="caution">
    <text evidence="2">The sequence shown here is derived from an EMBL/GenBank/DDBJ whole genome shotgun (WGS) entry which is preliminary data.</text>
</comment>
<dbReference type="PATRIC" id="fig|1299326.3.peg.2219"/>
<organism evidence="2 3">
    <name type="scientific">Mycobacterium kansasii 662</name>
    <dbReference type="NCBI Taxonomy" id="1299326"/>
    <lineage>
        <taxon>Bacteria</taxon>
        <taxon>Bacillati</taxon>
        <taxon>Actinomycetota</taxon>
        <taxon>Actinomycetes</taxon>
        <taxon>Mycobacteriales</taxon>
        <taxon>Mycobacteriaceae</taxon>
        <taxon>Mycobacterium</taxon>
    </lineage>
</organism>
<name>X7ZNJ6_MYCKA</name>
<gene>
    <name evidence="2" type="ORF">I545_2316</name>
</gene>
<dbReference type="Gene3D" id="1.10.287.850">
    <property type="entry name" value="HP0062-like domain"/>
    <property type="match status" value="1"/>
</dbReference>
<dbReference type="Proteomes" id="UP000020561">
    <property type="component" value="Unassembled WGS sequence"/>
</dbReference>
<accession>X7ZNJ6</accession>
<dbReference type="InterPro" id="IPR038332">
    <property type="entry name" value="PPE_sf"/>
</dbReference>
<dbReference type="AlphaFoldDB" id="X7ZNJ6"/>
<evidence type="ECO:0000313" key="3">
    <source>
        <dbReference type="Proteomes" id="UP000020561"/>
    </source>
</evidence>
<evidence type="ECO:0000259" key="1">
    <source>
        <dbReference type="Pfam" id="PF00934"/>
    </source>
</evidence>
<dbReference type="Pfam" id="PF00934">
    <property type="entry name" value="PE"/>
    <property type="match status" value="1"/>
</dbReference>
<dbReference type="SUPFAM" id="SSF140459">
    <property type="entry name" value="PE/PPE dimer-like"/>
    <property type="match status" value="1"/>
</dbReference>
<reference evidence="2 3" key="1">
    <citation type="submission" date="2013-12" db="EMBL/GenBank/DDBJ databases">
        <authorList>
            <person name="Brown-Elliot B."/>
            <person name="Wallace R."/>
            <person name="Lenaerts A."/>
            <person name="Ordway D."/>
            <person name="DeGroote M.A."/>
            <person name="Parker T."/>
            <person name="Sizemore C."/>
            <person name="Tallon L.J."/>
            <person name="Sadzewicz L.K."/>
            <person name="Sengamalay N."/>
            <person name="Fraser C.M."/>
            <person name="Hine E."/>
            <person name="Shefchek K.A."/>
            <person name="Das S.P."/>
            <person name="Tettelin H."/>
        </authorList>
    </citation>
    <scope>NUCLEOTIDE SEQUENCE [LARGE SCALE GENOMIC DNA]</scope>
    <source>
        <strain evidence="2 3">662</strain>
    </source>
</reference>
<feature type="domain" description="PE" evidence="1">
    <location>
        <begin position="1"/>
        <end position="90"/>
    </location>
</feature>